<keyword evidence="1" id="KW-1133">Transmembrane helix</keyword>
<organism evidence="2 3">
    <name type="scientific">Symbiodinium microadriaticum</name>
    <name type="common">Dinoflagellate</name>
    <name type="synonym">Zooxanthella microadriatica</name>
    <dbReference type="NCBI Taxonomy" id="2951"/>
    <lineage>
        <taxon>Eukaryota</taxon>
        <taxon>Sar</taxon>
        <taxon>Alveolata</taxon>
        <taxon>Dinophyceae</taxon>
        <taxon>Suessiales</taxon>
        <taxon>Symbiodiniaceae</taxon>
        <taxon>Symbiodinium</taxon>
    </lineage>
</organism>
<dbReference type="EMBL" id="LSRX01001159">
    <property type="protein sequence ID" value="OLP82877.1"/>
    <property type="molecule type" value="Genomic_DNA"/>
</dbReference>
<evidence type="ECO:0000313" key="2">
    <source>
        <dbReference type="EMBL" id="OLP82877.1"/>
    </source>
</evidence>
<feature type="transmembrane region" description="Helical" evidence="1">
    <location>
        <begin position="281"/>
        <end position="300"/>
    </location>
</feature>
<dbReference type="OrthoDB" id="10289573at2759"/>
<keyword evidence="1" id="KW-0472">Membrane</keyword>
<dbReference type="AlphaFoldDB" id="A0A1Q9CJ28"/>
<protein>
    <submittedName>
        <fullName evidence="2">Uncharacterized protein</fullName>
    </submittedName>
</protein>
<gene>
    <name evidence="2" type="ORF">AK812_SmicGene36432</name>
</gene>
<comment type="caution">
    <text evidence="2">The sequence shown here is derived from an EMBL/GenBank/DDBJ whole genome shotgun (WGS) entry which is preliminary data.</text>
</comment>
<proteinExistence type="predicted"/>
<feature type="transmembrane region" description="Helical" evidence="1">
    <location>
        <begin position="228"/>
        <end position="248"/>
    </location>
</feature>
<feature type="transmembrane region" description="Helical" evidence="1">
    <location>
        <begin position="255"/>
        <end position="275"/>
    </location>
</feature>
<reference evidence="2 3" key="1">
    <citation type="submission" date="2016-02" db="EMBL/GenBank/DDBJ databases">
        <title>Genome analysis of coral dinoflagellate symbionts highlights evolutionary adaptations to a symbiotic lifestyle.</title>
        <authorList>
            <person name="Aranda M."/>
            <person name="Li Y."/>
            <person name="Liew Y.J."/>
            <person name="Baumgarten S."/>
            <person name="Simakov O."/>
            <person name="Wilson M."/>
            <person name="Piel J."/>
            <person name="Ashoor H."/>
            <person name="Bougouffa S."/>
            <person name="Bajic V.B."/>
            <person name="Ryu T."/>
            <person name="Ravasi T."/>
            <person name="Bayer T."/>
            <person name="Micklem G."/>
            <person name="Kim H."/>
            <person name="Bhak J."/>
            <person name="Lajeunesse T.C."/>
            <person name="Voolstra C.R."/>
        </authorList>
    </citation>
    <scope>NUCLEOTIDE SEQUENCE [LARGE SCALE GENOMIC DNA]</scope>
    <source>
        <strain evidence="2 3">CCMP2467</strain>
    </source>
</reference>
<dbReference type="Proteomes" id="UP000186817">
    <property type="component" value="Unassembled WGS sequence"/>
</dbReference>
<keyword evidence="3" id="KW-1185">Reference proteome</keyword>
<evidence type="ECO:0000313" key="3">
    <source>
        <dbReference type="Proteomes" id="UP000186817"/>
    </source>
</evidence>
<keyword evidence="1" id="KW-0812">Transmembrane</keyword>
<feature type="transmembrane region" description="Helical" evidence="1">
    <location>
        <begin position="335"/>
        <end position="357"/>
    </location>
</feature>
<sequence>MVSVRLAGGSIAAAAAEQLEVLGQNEDGDDLDGEEQVGKMPATLNEKVLTAFLKNGQSLCADYQLGRCRLEVSYDKRALLAQAAKEPGDRSTCASSVRSSFSLGSPEAGSLLLIIFSILHLLQRHCVPGRSLERCVQIRSDEEREQLVSTLDSELRLTCDMEMTSQTGVLLQLPAGAQLVDDVGGIKPGMLGYLSSAPVGSVVAFRLQPLTRWNVFLETHCGGSPDQIIQGSLIWLVCGAVICLALFFTRHYLEGLCGLVLLALLTAPAVCLMVLPQRARFCHAFISLFLAFMAFVLTACASRRPALLLWSAAALGVGSHWLLPRKLHHMGRVSLLFTLVFAAVCSCLISISFGALVKGELEPPHFAQDTFQFPSKGHMTDWGVENFTAAPCTIFYGTTDWQSPLALVDFALFNKLVYMPDEPLRRHLQEWLPGWELGELYAAFSVSGQDEKPTAILSAMQIVGYKAGFREEGFEPYAMPALKTLVSGQKHGPLVILSEKITEQGLKARPAGVMYACIPVIRGKSWEVPTLINEMKNSKADAAKNILWPTMCPGDAVYIPPQYLVPGQCLAPTREQPCTSPDEDCDSGDWTSWFVFQGAANTTLEGTTVVTIRGTKTDLDFIMDLDFWPLPQQE</sequence>
<feature type="transmembrane region" description="Helical" evidence="1">
    <location>
        <begin position="307"/>
        <end position="323"/>
    </location>
</feature>
<name>A0A1Q9CJ28_SYMMI</name>
<accession>A0A1Q9CJ28</accession>
<evidence type="ECO:0000256" key="1">
    <source>
        <dbReference type="SAM" id="Phobius"/>
    </source>
</evidence>